<dbReference type="EMBL" id="ADZX01000758">
    <property type="protein sequence ID" value="EFK95492.1"/>
    <property type="molecule type" value="Genomic_DNA"/>
</dbReference>
<reference evidence="1" key="1">
    <citation type="submission" date="2010-07" db="EMBL/GenBank/DDBJ databases">
        <authorList>
            <consortium name="CONSOLIDER consortium CSD2007-00005"/>
            <person name="Guazzaroni M.-E."/>
            <person name="Richter M."/>
            <person name="Garcia-Salamanca A."/>
            <person name="Yarza P."/>
            <person name="Ferrer M."/>
        </authorList>
    </citation>
    <scope>NUCLEOTIDE SEQUENCE</scope>
</reference>
<name>D9PLS1_9ZZZZ</name>
<evidence type="ECO:0000313" key="1">
    <source>
        <dbReference type="EMBL" id="EFK95492.1"/>
    </source>
</evidence>
<organism evidence="1">
    <name type="scientific">sediment metagenome</name>
    <dbReference type="NCBI Taxonomy" id="749907"/>
    <lineage>
        <taxon>unclassified sequences</taxon>
        <taxon>metagenomes</taxon>
        <taxon>ecological metagenomes</taxon>
    </lineage>
</organism>
<gene>
    <name evidence="1" type="ORF">LDC_2497</name>
</gene>
<proteinExistence type="predicted"/>
<dbReference type="AlphaFoldDB" id="D9PLS1"/>
<sequence>MDEDLKGTVCAGQKVLGIDDLDQLEFDCILLVKHSRREDAILRRLLETKGRVVCIFEPIPVPGGSKESRP</sequence>
<accession>D9PLS1</accession>
<comment type="caution">
    <text evidence="1">The sequence shown here is derived from an EMBL/GenBank/DDBJ whole genome shotgun (WGS) entry which is preliminary data.</text>
</comment>
<protein>
    <submittedName>
        <fullName evidence="1">Uncharacterized protein</fullName>
    </submittedName>
</protein>
<reference evidence="1" key="2">
    <citation type="journal article" date="2011" name="Microb. Ecol.">
        <title>Taxonomic and Functional Metagenomic Profiling of the Microbial Community in the Anoxic Sediment of a Sub-saline Shallow Lake (Laguna de Carrizo, Central Spain).</title>
        <authorList>
            <person name="Ferrer M."/>
            <person name="Guazzaroni M.E."/>
            <person name="Richter M."/>
            <person name="Garcia-Salamanca A."/>
            <person name="Yarza P."/>
            <person name="Suarez-Suarez A."/>
            <person name="Solano J."/>
            <person name="Alcaide M."/>
            <person name="van Dillewijn P."/>
            <person name="Molina-Henares M.A."/>
            <person name="Lopez-Cortes N."/>
            <person name="Al-Ramahi Y."/>
            <person name="Guerrero C."/>
            <person name="Acosta A."/>
            <person name="de Eugenio L.I."/>
            <person name="Martinez V."/>
            <person name="Marques S."/>
            <person name="Rojo F."/>
            <person name="Santero E."/>
            <person name="Genilloud O."/>
            <person name="Perez-Perez J."/>
            <person name="Rossello-Mora R."/>
            <person name="Ramos J.L."/>
        </authorList>
    </citation>
    <scope>NUCLEOTIDE SEQUENCE</scope>
</reference>